<keyword evidence="2" id="KW-0472">Membrane</keyword>
<dbReference type="AlphaFoldDB" id="A0A1D6N1V4"/>
<evidence type="ECO:0000256" key="2">
    <source>
        <dbReference type="SAM" id="Phobius"/>
    </source>
</evidence>
<accession>A0A1D6N1V4</accession>
<reference evidence="3" key="1">
    <citation type="submission" date="2015-12" db="EMBL/GenBank/DDBJ databases">
        <title>Update maize B73 reference genome by single molecule sequencing technologies.</title>
        <authorList>
            <consortium name="Maize Genome Sequencing Project"/>
            <person name="Ware D."/>
        </authorList>
    </citation>
    <scope>NUCLEOTIDE SEQUENCE [LARGE SCALE GENOMIC DNA]</scope>
    <source>
        <tissue evidence="3">Seedling</tissue>
    </source>
</reference>
<protein>
    <submittedName>
        <fullName evidence="3">Uncharacterized protein</fullName>
    </submittedName>
</protein>
<dbReference type="PANTHER" id="PTHR36485:SF1">
    <property type="entry name" value="TRANSMEMBRANE PROTEIN"/>
    <property type="match status" value="1"/>
</dbReference>
<gene>
    <name evidence="3" type="ORF">ZEAMMB73_Zm00001d042157</name>
</gene>
<organism evidence="3">
    <name type="scientific">Zea mays</name>
    <name type="common">Maize</name>
    <dbReference type="NCBI Taxonomy" id="4577"/>
    <lineage>
        <taxon>Eukaryota</taxon>
        <taxon>Viridiplantae</taxon>
        <taxon>Streptophyta</taxon>
        <taxon>Embryophyta</taxon>
        <taxon>Tracheophyta</taxon>
        <taxon>Spermatophyta</taxon>
        <taxon>Magnoliopsida</taxon>
        <taxon>Liliopsida</taxon>
        <taxon>Poales</taxon>
        <taxon>Poaceae</taxon>
        <taxon>PACMAD clade</taxon>
        <taxon>Panicoideae</taxon>
        <taxon>Andropogonodae</taxon>
        <taxon>Andropogoneae</taxon>
        <taxon>Tripsacinae</taxon>
        <taxon>Zea</taxon>
    </lineage>
</organism>
<dbReference type="EMBL" id="CM007649">
    <property type="protein sequence ID" value="ONM34698.1"/>
    <property type="molecule type" value="Genomic_DNA"/>
</dbReference>
<dbReference type="PANTHER" id="PTHR36485">
    <property type="entry name" value="OS01G0939000 PROTEIN"/>
    <property type="match status" value="1"/>
</dbReference>
<keyword evidence="2" id="KW-0812">Transmembrane</keyword>
<dbReference type="InParanoid" id="A0A1D6N1V4"/>
<feature type="region of interest" description="Disordered" evidence="1">
    <location>
        <begin position="1"/>
        <end position="22"/>
    </location>
</feature>
<sequence length="216" mass="24006">MPSGFTTVSAPTGSAHQRPTRLGNPEMHFSTDQLIGSAFIAFGLTLFVCFFYVVVVSKLLLPHQNGFLAAIQNDCVQPVQTIQEIHAFFVMLQVLLSACVVDASCNNCGCLPALAQHEDVQAHMKQSCSFLPVSESWSKSRVYYCVRSHRVCASETDKTGKSIDAFFYRSADWLGVHCLWAHIVRVFLLLCRCVQAASATSKWIPGRHPKRLVRNI</sequence>
<name>A0A1D6N1V4_MAIZE</name>
<dbReference type="ExpressionAtlas" id="A0A1D6N1V4">
    <property type="expression patterns" value="baseline and differential"/>
</dbReference>
<evidence type="ECO:0000313" key="3">
    <source>
        <dbReference type="EMBL" id="ONM34698.1"/>
    </source>
</evidence>
<proteinExistence type="predicted"/>
<feature type="compositionally biased region" description="Polar residues" evidence="1">
    <location>
        <begin position="1"/>
        <end position="17"/>
    </location>
</feature>
<dbReference type="PaxDb" id="4577-GRMZM2G179332_P01"/>
<evidence type="ECO:0000256" key="1">
    <source>
        <dbReference type="SAM" id="MobiDB-lite"/>
    </source>
</evidence>
<feature type="transmembrane region" description="Helical" evidence="2">
    <location>
        <begin position="34"/>
        <end position="55"/>
    </location>
</feature>
<keyword evidence="2" id="KW-1133">Transmembrane helix</keyword>
<dbReference type="eggNOG" id="ENOG502S9T7">
    <property type="taxonomic scope" value="Eukaryota"/>
</dbReference>